<evidence type="ECO:0000313" key="2">
    <source>
        <dbReference type="Proteomes" id="UP000430692"/>
    </source>
</evidence>
<protein>
    <recommendedName>
        <fullName evidence="3">DNA polymerase III subunit delta</fullName>
    </recommendedName>
</protein>
<name>A0A6I4VMH7_9BACL</name>
<reference evidence="1 2" key="1">
    <citation type="submission" date="2019-12" db="EMBL/GenBank/DDBJ databases">
        <title>Whole-genome analyses of novel actinobacteria.</title>
        <authorList>
            <person name="Sahin N."/>
            <person name="Saygin H."/>
        </authorList>
    </citation>
    <scope>NUCLEOTIDE SEQUENCE [LARGE SCALE GENOMIC DNA]</scope>
    <source>
        <strain evidence="1 2">KC615</strain>
    </source>
</reference>
<dbReference type="PANTHER" id="PTHR11669:SF8">
    <property type="entry name" value="DNA POLYMERASE III SUBUNIT DELTA"/>
    <property type="match status" value="1"/>
</dbReference>
<evidence type="ECO:0000313" key="1">
    <source>
        <dbReference type="EMBL" id="MXQ52223.1"/>
    </source>
</evidence>
<organism evidence="1 2">
    <name type="scientific">Shimazuella alba</name>
    <dbReference type="NCBI Taxonomy" id="2690964"/>
    <lineage>
        <taxon>Bacteria</taxon>
        <taxon>Bacillati</taxon>
        <taxon>Bacillota</taxon>
        <taxon>Bacilli</taxon>
        <taxon>Bacillales</taxon>
        <taxon>Thermoactinomycetaceae</taxon>
        <taxon>Shimazuella</taxon>
    </lineage>
</organism>
<dbReference type="Gene3D" id="3.40.50.300">
    <property type="entry name" value="P-loop containing nucleotide triphosphate hydrolases"/>
    <property type="match status" value="1"/>
</dbReference>
<dbReference type="EMBL" id="WUUL01000001">
    <property type="protein sequence ID" value="MXQ52223.1"/>
    <property type="molecule type" value="Genomic_DNA"/>
</dbReference>
<keyword evidence="2" id="KW-1185">Reference proteome</keyword>
<accession>A0A6I4VMH7</accession>
<gene>
    <name evidence="1" type="ORF">GSM42_00350</name>
</gene>
<dbReference type="InterPro" id="IPR027417">
    <property type="entry name" value="P-loop_NTPase"/>
</dbReference>
<dbReference type="InterPro" id="IPR050238">
    <property type="entry name" value="DNA_Rep/Repair_Clamp_Loader"/>
</dbReference>
<sequence length="333" mass="38528">MAMRDVVGQERVVHWLQSAFQQKRLAHAYLFTDSHTRYIKKMAVELAKTLNCEQKGLDACDSCPTCIQIEHGNHPDVVSIQPDGSYIKIDQVRVVQATFRYRAPNEIQRVLIIESAEKMRLETANSLLKFLEEPISPMVAILLTNKKERILPTIRSRCQWVRFSAPAIHLQQKMFLEEGFHEPVANLLSHLHFRDELVQLESHEIEQNIENLVQWSKAFLTGDESALIDVQVGWLANELEQGRSSSLLELLLIWLKELMNKNSSFFSKQHSMRQKIRLSVKESDILVAMDNVLIASRLVHKAEISTSAIWEQMVIATQEKRKSKYDDWRMIVI</sequence>
<evidence type="ECO:0008006" key="3">
    <source>
        <dbReference type="Google" id="ProtNLM"/>
    </source>
</evidence>
<dbReference type="AlphaFoldDB" id="A0A6I4VMH7"/>
<dbReference type="Proteomes" id="UP000430692">
    <property type="component" value="Unassembled WGS sequence"/>
</dbReference>
<dbReference type="Pfam" id="PF13177">
    <property type="entry name" value="DNA_pol3_delta2"/>
    <property type="match status" value="1"/>
</dbReference>
<dbReference type="SUPFAM" id="SSF52540">
    <property type="entry name" value="P-loop containing nucleoside triphosphate hydrolases"/>
    <property type="match status" value="1"/>
</dbReference>
<comment type="caution">
    <text evidence="1">The sequence shown here is derived from an EMBL/GenBank/DDBJ whole genome shotgun (WGS) entry which is preliminary data.</text>
</comment>
<dbReference type="GO" id="GO:0006261">
    <property type="term" value="P:DNA-templated DNA replication"/>
    <property type="evidence" value="ECO:0007669"/>
    <property type="project" value="TreeGrafter"/>
</dbReference>
<dbReference type="PANTHER" id="PTHR11669">
    <property type="entry name" value="REPLICATION FACTOR C / DNA POLYMERASE III GAMMA-TAU SUBUNIT"/>
    <property type="match status" value="1"/>
</dbReference>
<proteinExistence type="predicted"/>